<dbReference type="RefSeq" id="XP_033573447.1">
    <property type="nucleotide sequence ID" value="XM_033722278.1"/>
</dbReference>
<reference evidence="4" key="2">
    <citation type="submission" date="2020-04" db="EMBL/GenBank/DDBJ databases">
        <authorList>
            <consortium name="NCBI Genome Project"/>
        </authorList>
    </citation>
    <scope>NUCLEOTIDE SEQUENCE</scope>
    <source>
        <strain evidence="4">CBS 304.34</strain>
    </source>
</reference>
<reference evidence="4" key="3">
    <citation type="submission" date="2025-04" db="UniProtKB">
        <authorList>
            <consortium name="RefSeq"/>
        </authorList>
    </citation>
    <scope>IDENTIFICATION</scope>
    <source>
        <strain evidence="4">CBS 304.34</strain>
    </source>
</reference>
<keyword evidence="3" id="KW-1185">Reference proteome</keyword>
<proteinExistence type="predicted"/>
<dbReference type="AlphaFoldDB" id="A0A6A6YD81"/>
<feature type="compositionally biased region" description="Polar residues" evidence="1">
    <location>
        <begin position="1"/>
        <end position="31"/>
    </location>
</feature>
<evidence type="ECO:0000313" key="4">
    <source>
        <dbReference type="RefSeq" id="XP_033573447.1"/>
    </source>
</evidence>
<reference evidence="2 4" key="1">
    <citation type="journal article" date="2020" name="Stud. Mycol.">
        <title>101 Dothideomycetes genomes: a test case for predicting lifestyles and emergence of pathogens.</title>
        <authorList>
            <person name="Haridas S."/>
            <person name="Albert R."/>
            <person name="Binder M."/>
            <person name="Bloem J."/>
            <person name="Labutti K."/>
            <person name="Salamov A."/>
            <person name="Andreopoulos B."/>
            <person name="Baker S."/>
            <person name="Barry K."/>
            <person name="Bills G."/>
            <person name="Bluhm B."/>
            <person name="Cannon C."/>
            <person name="Castanera R."/>
            <person name="Culley D."/>
            <person name="Daum C."/>
            <person name="Ezra D."/>
            <person name="Gonzalez J."/>
            <person name="Henrissat B."/>
            <person name="Kuo A."/>
            <person name="Liang C."/>
            <person name="Lipzen A."/>
            <person name="Lutzoni F."/>
            <person name="Magnuson J."/>
            <person name="Mondo S."/>
            <person name="Nolan M."/>
            <person name="Ohm R."/>
            <person name="Pangilinan J."/>
            <person name="Park H.-J."/>
            <person name="Ramirez L."/>
            <person name="Alfaro M."/>
            <person name="Sun H."/>
            <person name="Tritt A."/>
            <person name="Yoshinaga Y."/>
            <person name="Zwiers L.-H."/>
            <person name="Turgeon B."/>
            <person name="Goodwin S."/>
            <person name="Spatafora J."/>
            <person name="Crous P."/>
            <person name="Grigoriev I."/>
        </authorList>
    </citation>
    <scope>NUCLEOTIDE SEQUENCE</scope>
    <source>
        <strain evidence="2 4">CBS 304.34</strain>
    </source>
</reference>
<dbReference type="Proteomes" id="UP000504636">
    <property type="component" value="Unplaced"/>
</dbReference>
<organism evidence="2">
    <name type="scientific">Mytilinidion resinicola</name>
    <dbReference type="NCBI Taxonomy" id="574789"/>
    <lineage>
        <taxon>Eukaryota</taxon>
        <taxon>Fungi</taxon>
        <taxon>Dikarya</taxon>
        <taxon>Ascomycota</taxon>
        <taxon>Pezizomycotina</taxon>
        <taxon>Dothideomycetes</taxon>
        <taxon>Pleosporomycetidae</taxon>
        <taxon>Mytilinidiales</taxon>
        <taxon>Mytilinidiaceae</taxon>
        <taxon>Mytilinidion</taxon>
    </lineage>
</organism>
<sequence length="378" mass="44236">MASSRFEVSNDARSSISRLGPDPQSTPTFCQTDKDLGLQDEDDLLKLMMEERVSGPDQEESSRFPDAHAIFRDFCLPHQSTAKDAKGPNLSDVLAQVEYGFGRREVKRKLSSPLWGCDTKDEYRYYDEVSHYARFIYLIILEWDKNLQVRCSDRSRRPWARRSTQERVIVVKDLYRLVQCIRQHCCDPSQPHPIIQALDQARPKINIIPPIDYEPTCFEQMLQLLPLKRSLLRFVAAVFRDPAFIHTYMNFRDECLDGVAYLHLHYTKADGPRADDVVNEVLSHIDSTIGKRPISQKYSSATTDQRKDWTVLEHYSYIVFQFAASWRTRWNNFMVWPEDDADSDKSLRRLILIKLLFLVRCIKNQHHSTRQTSIMQRL</sequence>
<dbReference type="EMBL" id="MU003707">
    <property type="protein sequence ID" value="KAF2806483.1"/>
    <property type="molecule type" value="Genomic_DNA"/>
</dbReference>
<gene>
    <name evidence="2 4" type="ORF">BDZ99DRAFT_479727</name>
</gene>
<protein>
    <submittedName>
        <fullName evidence="2 4">Uncharacterized protein</fullName>
    </submittedName>
</protein>
<evidence type="ECO:0000256" key="1">
    <source>
        <dbReference type="SAM" id="MobiDB-lite"/>
    </source>
</evidence>
<evidence type="ECO:0000313" key="2">
    <source>
        <dbReference type="EMBL" id="KAF2806483.1"/>
    </source>
</evidence>
<name>A0A6A6YD81_9PEZI</name>
<dbReference type="GeneID" id="54463171"/>
<accession>A0A6A6YD81</accession>
<feature type="region of interest" description="Disordered" evidence="1">
    <location>
        <begin position="1"/>
        <end position="36"/>
    </location>
</feature>
<evidence type="ECO:0000313" key="3">
    <source>
        <dbReference type="Proteomes" id="UP000504636"/>
    </source>
</evidence>